<feature type="region of interest" description="Disordered" evidence="1">
    <location>
        <begin position="1"/>
        <end position="24"/>
    </location>
</feature>
<sequence length="114" mass="13501">MTEKEHDKILGCQKTQHETTQAYTKRKHTEYTTIHNDATRGLTKLGLRRQIIRRVLCNVRLGNKRENDNRQGSRRNRMICKPKENKDLLCARCMQGVAWDTDNRFTTQRETVQD</sequence>
<name>A0ABD3V8Z9_SINWO</name>
<gene>
    <name evidence="2" type="ORF">ACJMK2_012006</name>
</gene>
<comment type="caution">
    <text evidence="2">The sequence shown here is derived from an EMBL/GenBank/DDBJ whole genome shotgun (WGS) entry which is preliminary data.</text>
</comment>
<keyword evidence="3" id="KW-1185">Reference proteome</keyword>
<protein>
    <submittedName>
        <fullName evidence="2">Uncharacterized protein</fullName>
    </submittedName>
</protein>
<dbReference type="AlphaFoldDB" id="A0ABD3V8Z9"/>
<reference evidence="2 3" key="1">
    <citation type="submission" date="2024-11" db="EMBL/GenBank/DDBJ databases">
        <title>Chromosome-level genome assembly of the freshwater bivalve Anodonta woodiana.</title>
        <authorList>
            <person name="Chen X."/>
        </authorList>
    </citation>
    <scope>NUCLEOTIDE SEQUENCE [LARGE SCALE GENOMIC DNA]</scope>
    <source>
        <strain evidence="2">MN2024</strain>
        <tissue evidence="2">Gills</tissue>
    </source>
</reference>
<evidence type="ECO:0000313" key="2">
    <source>
        <dbReference type="EMBL" id="KAL3857328.1"/>
    </source>
</evidence>
<proteinExistence type="predicted"/>
<dbReference type="Proteomes" id="UP001634394">
    <property type="component" value="Unassembled WGS sequence"/>
</dbReference>
<evidence type="ECO:0000256" key="1">
    <source>
        <dbReference type="SAM" id="MobiDB-lite"/>
    </source>
</evidence>
<evidence type="ECO:0000313" key="3">
    <source>
        <dbReference type="Proteomes" id="UP001634394"/>
    </source>
</evidence>
<dbReference type="EMBL" id="JBJQND010000013">
    <property type="protein sequence ID" value="KAL3857328.1"/>
    <property type="molecule type" value="Genomic_DNA"/>
</dbReference>
<organism evidence="2 3">
    <name type="scientific">Sinanodonta woodiana</name>
    <name type="common">Chinese pond mussel</name>
    <name type="synonym">Anodonta woodiana</name>
    <dbReference type="NCBI Taxonomy" id="1069815"/>
    <lineage>
        <taxon>Eukaryota</taxon>
        <taxon>Metazoa</taxon>
        <taxon>Spiralia</taxon>
        <taxon>Lophotrochozoa</taxon>
        <taxon>Mollusca</taxon>
        <taxon>Bivalvia</taxon>
        <taxon>Autobranchia</taxon>
        <taxon>Heteroconchia</taxon>
        <taxon>Palaeoheterodonta</taxon>
        <taxon>Unionida</taxon>
        <taxon>Unionoidea</taxon>
        <taxon>Unionidae</taxon>
        <taxon>Unioninae</taxon>
        <taxon>Sinanodonta</taxon>
    </lineage>
</organism>
<accession>A0ABD3V8Z9</accession>